<feature type="transmembrane region" description="Helical" evidence="9">
    <location>
        <begin position="252"/>
        <end position="277"/>
    </location>
</feature>
<dbReference type="GO" id="GO:0035025">
    <property type="term" value="P:positive regulation of Rho protein signal transduction"/>
    <property type="evidence" value="ECO:0007669"/>
    <property type="project" value="TreeGrafter"/>
</dbReference>
<dbReference type="GO" id="GO:0007200">
    <property type="term" value="P:phospholipase C-activating G protein-coupled receptor signaling pathway"/>
    <property type="evidence" value="ECO:0007669"/>
    <property type="project" value="TreeGrafter"/>
</dbReference>
<evidence type="ECO:0000313" key="12">
    <source>
        <dbReference type="WBParaSite" id="ALUE_0000741801-mRNA-1"/>
    </source>
</evidence>
<organism evidence="11 12">
    <name type="scientific">Ascaris lumbricoides</name>
    <name type="common">Giant roundworm</name>
    <dbReference type="NCBI Taxonomy" id="6252"/>
    <lineage>
        <taxon>Eukaryota</taxon>
        <taxon>Metazoa</taxon>
        <taxon>Ecdysozoa</taxon>
        <taxon>Nematoda</taxon>
        <taxon>Chromadorea</taxon>
        <taxon>Rhabditida</taxon>
        <taxon>Spirurina</taxon>
        <taxon>Ascaridomorpha</taxon>
        <taxon>Ascaridoidea</taxon>
        <taxon>Ascarididae</taxon>
        <taxon>Ascaris</taxon>
    </lineage>
</organism>
<evidence type="ECO:0000313" key="11">
    <source>
        <dbReference type="Proteomes" id="UP000036681"/>
    </source>
</evidence>
<keyword evidence="7" id="KW-0325">Glycoprotein</keyword>
<dbReference type="GO" id="GO:0005886">
    <property type="term" value="C:plasma membrane"/>
    <property type="evidence" value="ECO:0007669"/>
    <property type="project" value="TreeGrafter"/>
</dbReference>
<feature type="transmembrane region" description="Helical" evidence="9">
    <location>
        <begin position="20"/>
        <end position="45"/>
    </location>
</feature>
<comment type="subcellular location">
    <subcellularLocation>
        <location evidence="1">Membrane</location>
        <topology evidence="1">Multi-pass membrane protein</topology>
    </subcellularLocation>
</comment>
<keyword evidence="3 9" id="KW-1133">Transmembrane helix</keyword>
<keyword evidence="4" id="KW-0297">G-protein coupled receptor</keyword>
<dbReference type="PANTHER" id="PTHR24232:SF53">
    <property type="entry name" value="G-PROTEIN COUPLED RECEPTORS FAMILY 1 PROFILE DOMAIN-CONTAINING PROTEIN"/>
    <property type="match status" value="1"/>
</dbReference>
<accession>A0A9J2PDC1</accession>
<dbReference type="Pfam" id="PF00001">
    <property type="entry name" value="7tm_1"/>
    <property type="match status" value="1"/>
</dbReference>
<proteinExistence type="predicted"/>
<dbReference type="InterPro" id="IPR000276">
    <property type="entry name" value="GPCR_Rhodpsn"/>
</dbReference>
<evidence type="ECO:0000256" key="6">
    <source>
        <dbReference type="ARBA" id="ARBA00023170"/>
    </source>
</evidence>
<evidence type="ECO:0000256" key="9">
    <source>
        <dbReference type="SAM" id="Phobius"/>
    </source>
</evidence>
<evidence type="ECO:0000256" key="4">
    <source>
        <dbReference type="ARBA" id="ARBA00023040"/>
    </source>
</evidence>
<name>A0A9J2PDC1_ASCLU</name>
<dbReference type="PROSITE" id="PS50262">
    <property type="entry name" value="G_PROTEIN_RECEP_F1_2"/>
    <property type="match status" value="1"/>
</dbReference>
<dbReference type="Proteomes" id="UP000036681">
    <property type="component" value="Unplaced"/>
</dbReference>
<evidence type="ECO:0000256" key="5">
    <source>
        <dbReference type="ARBA" id="ARBA00023136"/>
    </source>
</evidence>
<feature type="transmembrane region" description="Helical" evidence="9">
    <location>
        <begin position="400"/>
        <end position="423"/>
    </location>
</feature>
<dbReference type="InterPro" id="IPR017452">
    <property type="entry name" value="GPCR_Rhodpsn_7TM"/>
</dbReference>
<evidence type="ECO:0000256" key="3">
    <source>
        <dbReference type="ARBA" id="ARBA00022989"/>
    </source>
</evidence>
<keyword evidence="8" id="KW-0807">Transducer</keyword>
<protein>
    <submittedName>
        <fullName evidence="12">G-protein coupled receptors family 1 profile domain-containing protein</fullName>
    </submittedName>
</protein>
<dbReference type="GO" id="GO:0004930">
    <property type="term" value="F:G protein-coupled receptor activity"/>
    <property type="evidence" value="ECO:0007669"/>
    <property type="project" value="UniProtKB-KW"/>
</dbReference>
<feature type="transmembrane region" description="Helical" evidence="9">
    <location>
        <begin position="117"/>
        <end position="136"/>
    </location>
</feature>
<feature type="domain" description="G-protein coupled receptors family 1 profile" evidence="10">
    <location>
        <begin position="49"/>
        <end position="447"/>
    </location>
</feature>
<reference evidence="12" key="1">
    <citation type="submission" date="2023-03" db="UniProtKB">
        <authorList>
            <consortium name="WormBaseParasite"/>
        </authorList>
    </citation>
    <scope>IDENTIFICATION</scope>
</reference>
<evidence type="ECO:0000256" key="1">
    <source>
        <dbReference type="ARBA" id="ARBA00004141"/>
    </source>
</evidence>
<feature type="transmembrane region" description="Helical" evidence="9">
    <location>
        <begin position="157"/>
        <end position="177"/>
    </location>
</feature>
<evidence type="ECO:0000259" key="10">
    <source>
        <dbReference type="PROSITE" id="PS50262"/>
    </source>
</evidence>
<dbReference type="SUPFAM" id="SSF81321">
    <property type="entry name" value="Family A G protein-coupled receptor-like"/>
    <property type="match status" value="1"/>
</dbReference>
<sequence length="447" mass="51517">MDPSDEHSIRDEERQYTPEQISYIIESAIYALAMILGFGACVYTARRGGKIFCSRFHSHYRRHVILAARLMSFKISLTVADLVVLFVYAPTQIIWISTYNWYGGDFLCRTTKFINTFSLHLTANMQVLIAADRLYITAHLREVHQKSGFAANQMIATAWLFAITCALPQLFVFHVYYLPDGKPQCVSIWTVLRYRELLNMEANAKQYFDENSTLIEDYFEELMPRNEVGAIDQNFLDDNSELLKFLEHAYNLLHLFSICILPYSIELFCYALILVLMKRVNSDIRNSDCPPKRRGVLFCCTRGEENLHSKHSSNYCTELTNDWSAESRLVKDRMIVFVDQDVRSTLLTTDVNTSRALQRDPSENHLRVSGTDLASTCNKSTAAWKNTVALARRKTRRKAFLMLTLNMIFWTPYCIMGMLSTIMIFDHSAYNFVNALVVLNAVSNLFL</sequence>
<evidence type="ECO:0000256" key="2">
    <source>
        <dbReference type="ARBA" id="ARBA00022692"/>
    </source>
</evidence>
<dbReference type="AlphaFoldDB" id="A0A9J2PDC1"/>
<dbReference type="PRINTS" id="PR00237">
    <property type="entry name" value="GPCRRHODOPSN"/>
</dbReference>
<keyword evidence="5 9" id="KW-0472">Membrane</keyword>
<evidence type="ECO:0000256" key="8">
    <source>
        <dbReference type="ARBA" id="ARBA00023224"/>
    </source>
</evidence>
<keyword evidence="11" id="KW-1185">Reference proteome</keyword>
<evidence type="ECO:0000256" key="7">
    <source>
        <dbReference type="ARBA" id="ARBA00023180"/>
    </source>
</evidence>
<dbReference type="WBParaSite" id="ALUE_0000741801-mRNA-1">
    <property type="protein sequence ID" value="ALUE_0000741801-mRNA-1"/>
    <property type="gene ID" value="ALUE_0000741801"/>
</dbReference>
<dbReference type="PANTHER" id="PTHR24232">
    <property type="entry name" value="G-PROTEIN COUPLED RECEPTOR"/>
    <property type="match status" value="1"/>
</dbReference>
<feature type="transmembrane region" description="Helical" evidence="9">
    <location>
        <begin position="66"/>
        <end position="97"/>
    </location>
</feature>
<keyword evidence="6" id="KW-0675">Receptor</keyword>
<dbReference type="Gene3D" id="1.20.1070.10">
    <property type="entry name" value="Rhodopsin 7-helix transmembrane proteins"/>
    <property type="match status" value="1"/>
</dbReference>
<keyword evidence="2 9" id="KW-0812">Transmembrane</keyword>